<dbReference type="InterPro" id="IPR006860">
    <property type="entry name" value="FecR"/>
</dbReference>
<feature type="domain" description="FecR protein" evidence="2">
    <location>
        <begin position="188"/>
        <end position="273"/>
    </location>
</feature>
<keyword evidence="5" id="KW-1185">Reference proteome</keyword>
<evidence type="ECO:0000256" key="1">
    <source>
        <dbReference type="SAM" id="Phobius"/>
    </source>
</evidence>
<dbReference type="Pfam" id="PF16344">
    <property type="entry name" value="FecR_C"/>
    <property type="match status" value="1"/>
</dbReference>
<dbReference type="Gene3D" id="3.55.50.30">
    <property type="match status" value="1"/>
</dbReference>
<keyword evidence="1" id="KW-0812">Transmembrane</keyword>
<accession>A0ABR7D064</accession>
<comment type="caution">
    <text evidence="4">The sequence shown here is derived from an EMBL/GenBank/DDBJ whole genome shotgun (WGS) entry which is preliminary data.</text>
</comment>
<name>A0ABR7D064_9BACT</name>
<dbReference type="InterPro" id="IPR032508">
    <property type="entry name" value="FecR_C"/>
</dbReference>
<dbReference type="EMBL" id="JACOOH010000003">
    <property type="protein sequence ID" value="MBC5621147.1"/>
    <property type="molecule type" value="Genomic_DNA"/>
</dbReference>
<proteinExistence type="predicted"/>
<feature type="transmembrane region" description="Helical" evidence="1">
    <location>
        <begin position="82"/>
        <end position="105"/>
    </location>
</feature>
<evidence type="ECO:0000259" key="3">
    <source>
        <dbReference type="Pfam" id="PF16344"/>
    </source>
</evidence>
<reference evidence="4 5" key="1">
    <citation type="submission" date="2020-08" db="EMBL/GenBank/DDBJ databases">
        <title>Genome public.</title>
        <authorList>
            <person name="Liu C."/>
            <person name="Sun Q."/>
        </authorList>
    </citation>
    <scope>NUCLEOTIDE SEQUENCE [LARGE SCALE GENOMIC DNA]</scope>
    <source>
        <strain evidence="4 5">NSJ-56</strain>
    </source>
</reference>
<dbReference type="PANTHER" id="PTHR30273:SF2">
    <property type="entry name" value="PROTEIN FECR"/>
    <property type="match status" value="1"/>
</dbReference>
<gene>
    <name evidence="4" type="ORF">H8S64_08555</name>
</gene>
<feature type="domain" description="Protein FecR C-terminal" evidence="3">
    <location>
        <begin position="317"/>
        <end position="385"/>
    </location>
</feature>
<dbReference type="Pfam" id="PF04773">
    <property type="entry name" value="FecR"/>
    <property type="match status" value="1"/>
</dbReference>
<dbReference type="Gene3D" id="2.60.120.1440">
    <property type="match status" value="1"/>
</dbReference>
<dbReference type="PANTHER" id="PTHR30273">
    <property type="entry name" value="PERIPLASMIC SIGNAL SENSOR AND SIGMA FACTOR ACTIVATOR FECR-RELATED"/>
    <property type="match status" value="1"/>
</dbReference>
<evidence type="ECO:0000259" key="2">
    <source>
        <dbReference type="Pfam" id="PF04773"/>
    </source>
</evidence>
<organism evidence="4 5">
    <name type="scientific">Butyricimonas hominis</name>
    <dbReference type="NCBI Taxonomy" id="2763032"/>
    <lineage>
        <taxon>Bacteria</taxon>
        <taxon>Pseudomonadati</taxon>
        <taxon>Bacteroidota</taxon>
        <taxon>Bacteroidia</taxon>
        <taxon>Bacteroidales</taxon>
        <taxon>Odoribacteraceae</taxon>
        <taxon>Butyricimonas</taxon>
    </lineage>
</organism>
<sequence>MQDGFKDKDIEFALHVLQHVECHDDREVKVWLEEKDHRELLEELRRFREAGMREAESLNVDENYQWRLLERRMVARKRKNHIRHVVTGVAAAITILIVASVIIYYQQKENTSGEIPQLALRAGTDVVKLITGKGEEYILASSTLNDSDTLGSQGIVIDSVGGLKYMRILHDTTRPEEFHTILVPCGGEYILVLDDGTRVWINSESELRYPVAFRDSVRKVYLKGEAYFEVKRDEKHPFVVETSELCTRVLGTEFNVQSYERREVNITLVEGRVAVNKNGNGAGVILKPGENASYNGDSLYVESVDVLKYVSWKEGFFYYNNVRLEDILSELGRWFDFTVFYQNPEVKDYRFKFWANRKDTVEQVLERLNETGKLQIEVRGKTVTVSL</sequence>
<dbReference type="RefSeq" id="WP_186975736.1">
    <property type="nucleotide sequence ID" value="NZ_JACOOH010000003.1"/>
</dbReference>
<keyword evidence="1" id="KW-0472">Membrane</keyword>
<dbReference type="Proteomes" id="UP000646484">
    <property type="component" value="Unassembled WGS sequence"/>
</dbReference>
<dbReference type="InterPro" id="IPR012373">
    <property type="entry name" value="Ferrdict_sens_TM"/>
</dbReference>
<keyword evidence="1" id="KW-1133">Transmembrane helix</keyword>
<evidence type="ECO:0000313" key="4">
    <source>
        <dbReference type="EMBL" id="MBC5621147.1"/>
    </source>
</evidence>
<evidence type="ECO:0000313" key="5">
    <source>
        <dbReference type="Proteomes" id="UP000646484"/>
    </source>
</evidence>
<protein>
    <submittedName>
        <fullName evidence="4">DUF4974 domain-containing protein</fullName>
    </submittedName>
</protein>